<feature type="transmembrane region" description="Helical" evidence="8">
    <location>
        <begin position="472"/>
        <end position="492"/>
    </location>
</feature>
<dbReference type="PANTHER" id="PTHR30572:SF4">
    <property type="entry name" value="ABC TRANSPORTER PERMEASE YTRF"/>
    <property type="match status" value="1"/>
</dbReference>
<dbReference type="Pfam" id="PF02687">
    <property type="entry name" value="FtsX"/>
    <property type="match status" value="2"/>
</dbReference>
<feature type="domain" description="ABC3 transporter permease C-terminal" evidence="10">
    <location>
        <begin position="300"/>
        <end position="414"/>
    </location>
</feature>
<proteinExistence type="inferred from homology"/>
<evidence type="ECO:0000256" key="8">
    <source>
        <dbReference type="SAM" id="Phobius"/>
    </source>
</evidence>
<comment type="similarity">
    <text evidence="6">Belongs to the ABC-4 integral membrane protein family.</text>
</comment>
<feature type="transmembrane region" description="Helical" evidence="8">
    <location>
        <begin position="299"/>
        <end position="321"/>
    </location>
</feature>
<comment type="caution">
    <text evidence="11">The sequence shown here is derived from an EMBL/GenBank/DDBJ whole genome shotgun (WGS) entry which is preliminary data.</text>
</comment>
<keyword evidence="2" id="KW-1003">Cell membrane</keyword>
<feature type="compositionally biased region" description="Polar residues" evidence="7">
    <location>
        <begin position="832"/>
        <end position="841"/>
    </location>
</feature>
<feature type="region of interest" description="Disordered" evidence="7">
    <location>
        <begin position="726"/>
        <end position="841"/>
    </location>
</feature>
<evidence type="ECO:0000313" key="12">
    <source>
        <dbReference type="Proteomes" id="UP001237194"/>
    </source>
</evidence>
<dbReference type="Proteomes" id="UP001237194">
    <property type="component" value="Unassembled WGS sequence"/>
</dbReference>
<reference evidence="11 12" key="1">
    <citation type="submission" date="2023-04" db="EMBL/GenBank/DDBJ databases">
        <title>A novel species of the genus Streptomyces: Streptomyces pakalii sp. nov. isolated from a Mexican soil jungle.</title>
        <authorList>
            <person name="Chavez-Hernandez M.A."/>
            <person name="Ortiz-Alvarez J."/>
            <person name="Villa-Tanaca L."/>
            <person name="Hernandez-Rodriguez C."/>
        </authorList>
    </citation>
    <scope>NUCLEOTIDE SEQUENCE [LARGE SCALE GENOMIC DNA]</scope>
    <source>
        <strain evidence="11 12">ENCB-J15</strain>
    </source>
</reference>
<dbReference type="PANTHER" id="PTHR30572">
    <property type="entry name" value="MEMBRANE COMPONENT OF TRANSPORTER-RELATED"/>
    <property type="match status" value="1"/>
</dbReference>
<keyword evidence="3 8" id="KW-0812">Transmembrane</keyword>
<keyword evidence="5 8" id="KW-0472">Membrane</keyword>
<accession>A0ABT7D872</accession>
<feature type="domain" description="ABC3 transporter permease C-terminal" evidence="10">
    <location>
        <begin position="997"/>
        <end position="1112"/>
    </location>
</feature>
<keyword evidence="9" id="KW-0732">Signal</keyword>
<feature type="chain" id="PRO_5047020512" evidence="9">
    <location>
        <begin position="32"/>
        <end position="1128"/>
    </location>
</feature>
<sequence>MTGFVLLRVRAHRLLLSAAVLAVLLTTSVLAALTAFSGSVGDAALRHTLTHRSAASAALVVSASVDHEQRAEADEAVRKASRDAFDRLPVTVGKLESSGSYALPRSLQDPAARRGDPDLTHFAALDRDRVRITEGRAPAASDGTGPVQVALPVVAAEALKLKPGARLTVTDRLHDDKQQRVLVTGVYEAADRSDPYWQLDPLGGRGVRKLAFTTYGPLLTDPSALASGALGGGQTSWLAAADFATLTTGSMEGLRDASAGAPKALAAAPVFKAGVTARMPLPTVLDQLDRALLVSRSTLMIVAVQLVLLAAYALLLVARLLNSERDGERELLRARGGSRGRITSFAAIEALLLAVPAAVVAPLLAGPLTGLLAERSALSRIGLDVGAASTGTVWLVSAAVALACALAVVAPSLTAGAGGRRPRAASLPGPVRAGADLGLLLIAGVAYWQLDRQAGGGALTGDRAGNLGIDPLLVTAPALALLAGTVLTLRLLPPAARLAERRAAKGRGLPAALAGWQFSRRPLRGAGPVLLLVLSVAMGMLAIGQSASWNRSQSDQADFGSGASVRLVGGHGSGPASAGIYSGLDGVRQAAPAHRTTVEASGGRTAEILALDTAHADEEMLMRSDLAGGSPRRVFDTIAPKRAPRPGLVLPKDSTLVRMDLRITTVSPKRSEAATGTSPPVVTVLLEDRFGLPYRFLAGPVPVDGRPVPVSFAVSAAGGLAVTGIEVDDEPPYGRAEKRRVTVSDVRVVTGSGDDKASDSGSPEGSESSAGSEDFAGSEGSAGQGRLERPVPVSGSVRWDASMALTESGDSRPGKLPVRNGTSGLPDFTYDTGVSSEDTWEPTTSTLRITAARPKAAPLKAVATDAYLKSTNAKLGDEIDLTLAGNTVRVTLADAVRRLPTTGTAELSGAADPAQYGGALLLDLKAVTELLAGRTTATIEATEWWLSADPGDAPKVAAALRALPDTDPAQVLVRAEAARQLVDDPLGAGPQSALPAVAVVAAALAAVGFAVSASGSRRERAAELGVLRALGAPRRQLARMIAAEQGVLIALALLIGLGIGTVLTRAVVPLIVLTGQADRPVPPVLVELPAGQVAALLAGVAALPLVIVATMALRRGDPAVTLRHQGDH</sequence>
<feature type="transmembrane region" description="Helical" evidence="8">
    <location>
        <begin position="1093"/>
        <end position="1113"/>
    </location>
</feature>
<gene>
    <name evidence="11" type="ORF">P5W92_09885</name>
</gene>
<feature type="transmembrane region" description="Helical" evidence="8">
    <location>
        <begin position="342"/>
        <end position="365"/>
    </location>
</feature>
<evidence type="ECO:0000313" key="11">
    <source>
        <dbReference type="EMBL" id="MDJ1640716.1"/>
    </source>
</evidence>
<evidence type="ECO:0000256" key="9">
    <source>
        <dbReference type="SAM" id="SignalP"/>
    </source>
</evidence>
<evidence type="ECO:0000256" key="3">
    <source>
        <dbReference type="ARBA" id="ARBA00022692"/>
    </source>
</evidence>
<comment type="subcellular location">
    <subcellularLocation>
        <location evidence="1">Cell membrane</location>
        <topology evidence="1">Multi-pass membrane protein</topology>
    </subcellularLocation>
</comment>
<protein>
    <submittedName>
        <fullName evidence="11">FtsX-like permease family protein</fullName>
    </submittedName>
</protein>
<dbReference type="InterPro" id="IPR003838">
    <property type="entry name" value="ABC3_permease_C"/>
</dbReference>
<dbReference type="RefSeq" id="WP_283893305.1">
    <property type="nucleotide sequence ID" value="NZ_JARWAF010000004.1"/>
</dbReference>
<evidence type="ECO:0000256" key="7">
    <source>
        <dbReference type="SAM" id="MobiDB-lite"/>
    </source>
</evidence>
<feature type="compositionally biased region" description="Low complexity" evidence="7">
    <location>
        <begin position="759"/>
        <end position="781"/>
    </location>
</feature>
<feature type="signal peptide" evidence="9">
    <location>
        <begin position="1"/>
        <end position="31"/>
    </location>
</feature>
<name>A0ABT7D872_9ACTN</name>
<feature type="transmembrane region" description="Helical" evidence="8">
    <location>
        <begin position="1047"/>
        <end position="1073"/>
    </location>
</feature>
<evidence type="ECO:0000259" key="10">
    <source>
        <dbReference type="Pfam" id="PF02687"/>
    </source>
</evidence>
<evidence type="ECO:0000256" key="4">
    <source>
        <dbReference type="ARBA" id="ARBA00022989"/>
    </source>
</evidence>
<evidence type="ECO:0000256" key="6">
    <source>
        <dbReference type="ARBA" id="ARBA00038076"/>
    </source>
</evidence>
<keyword evidence="12" id="KW-1185">Reference proteome</keyword>
<keyword evidence="4 8" id="KW-1133">Transmembrane helix</keyword>
<organism evidence="11 12">
    <name type="scientific">Streptomyces pakalii</name>
    <dbReference type="NCBI Taxonomy" id="3036494"/>
    <lineage>
        <taxon>Bacteria</taxon>
        <taxon>Bacillati</taxon>
        <taxon>Actinomycetota</taxon>
        <taxon>Actinomycetes</taxon>
        <taxon>Kitasatosporales</taxon>
        <taxon>Streptomycetaceae</taxon>
        <taxon>Streptomyces</taxon>
    </lineage>
</organism>
<feature type="transmembrane region" description="Helical" evidence="8">
    <location>
        <begin position="385"/>
        <end position="410"/>
    </location>
</feature>
<evidence type="ECO:0000256" key="5">
    <source>
        <dbReference type="ARBA" id="ARBA00023136"/>
    </source>
</evidence>
<feature type="transmembrane region" description="Helical" evidence="8">
    <location>
        <begin position="993"/>
        <end position="1011"/>
    </location>
</feature>
<feature type="transmembrane region" description="Helical" evidence="8">
    <location>
        <begin position="529"/>
        <end position="549"/>
    </location>
</feature>
<evidence type="ECO:0000256" key="2">
    <source>
        <dbReference type="ARBA" id="ARBA00022475"/>
    </source>
</evidence>
<dbReference type="EMBL" id="JARWAF010000004">
    <property type="protein sequence ID" value="MDJ1640716.1"/>
    <property type="molecule type" value="Genomic_DNA"/>
</dbReference>
<dbReference type="InterPro" id="IPR050250">
    <property type="entry name" value="Macrolide_Exporter_MacB"/>
</dbReference>
<feature type="transmembrane region" description="Helical" evidence="8">
    <location>
        <begin position="431"/>
        <end position="450"/>
    </location>
</feature>
<feature type="compositionally biased region" description="Low complexity" evidence="7">
    <location>
        <begin position="743"/>
        <end position="752"/>
    </location>
</feature>
<evidence type="ECO:0000256" key="1">
    <source>
        <dbReference type="ARBA" id="ARBA00004651"/>
    </source>
</evidence>